<evidence type="ECO:0000313" key="1">
    <source>
        <dbReference type="EMBL" id="KAF7514042.1"/>
    </source>
</evidence>
<name>A0A8H7AW75_9EURO</name>
<proteinExistence type="predicted"/>
<organism evidence="1 2">
    <name type="scientific">Endocarpon pusillum</name>
    <dbReference type="NCBI Taxonomy" id="364733"/>
    <lineage>
        <taxon>Eukaryota</taxon>
        <taxon>Fungi</taxon>
        <taxon>Dikarya</taxon>
        <taxon>Ascomycota</taxon>
        <taxon>Pezizomycotina</taxon>
        <taxon>Eurotiomycetes</taxon>
        <taxon>Chaetothyriomycetidae</taxon>
        <taxon>Verrucariales</taxon>
        <taxon>Verrucariaceae</taxon>
        <taxon>Endocarpon</taxon>
    </lineage>
</organism>
<dbReference type="AlphaFoldDB" id="A0A8H7AW75"/>
<keyword evidence="2" id="KW-1185">Reference proteome</keyword>
<protein>
    <submittedName>
        <fullName evidence="1">Uncharacterized protein</fullName>
    </submittedName>
</protein>
<accession>A0A8H7AW75</accession>
<sequence>MSIAISQADLSPTAVSSASAIHASSAMGAKSSNARFTALDRGEGCKLSVSSLAV</sequence>
<comment type="caution">
    <text evidence="1">The sequence shown here is derived from an EMBL/GenBank/DDBJ whole genome shotgun (WGS) entry which is preliminary data.</text>
</comment>
<gene>
    <name evidence="1" type="ORF">GJ744_004367</name>
</gene>
<dbReference type="Proteomes" id="UP000606974">
    <property type="component" value="Unassembled WGS sequence"/>
</dbReference>
<reference evidence="1" key="1">
    <citation type="submission" date="2020-02" db="EMBL/GenBank/DDBJ databases">
        <authorList>
            <person name="Palmer J.M."/>
        </authorList>
    </citation>
    <scope>NUCLEOTIDE SEQUENCE</scope>
    <source>
        <strain evidence="1">EPUS1.4</strain>
        <tissue evidence="1">Thallus</tissue>
    </source>
</reference>
<dbReference type="EMBL" id="JAACFV010000002">
    <property type="protein sequence ID" value="KAF7514042.1"/>
    <property type="molecule type" value="Genomic_DNA"/>
</dbReference>
<evidence type="ECO:0000313" key="2">
    <source>
        <dbReference type="Proteomes" id="UP000606974"/>
    </source>
</evidence>